<keyword evidence="2" id="KW-1185">Reference proteome</keyword>
<dbReference type="RefSeq" id="XP_021835628.2">
    <property type="nucleotide sequence ID" value="XM_021979936.2"/>
</dbReference>
<dbReference type="PANTHER" id="PTHR36729:SF2">
    <property type="entry name" value="EXPRESSED PROTEIN"/>
    <property type="match status" value="1"/>
</dbReference>
<dbReference type="InterPro" id="IPR056636">
    <property type="entry name" value="DUF7734"/>
</dbReference>
<gene>
    <name evidence="3" type="primary">LOC110775325</name>
</gene>
<name>A0A9R0JI83_SPIOL</name>
<dbReference type="GO" id="GO:0009507">
    <property type="term" value="C:chloroplast"/>
    <property type="evidence" value="ECO:0007669"/>
    <property type="project" value="TreeGrafter"/>
</dbReference>
<dbReference type="GeneID" id="110775325"/>
<protein>
    <recommendedName>
        <fullName evidence="1">DUF7734 domain-containing protein</fullName>
    </recommendedName>
</protein>
<dbReference type="KEGG" id="soe:110775325"/>
<reference evidence="2" key="1">
    <citation type="journal article" date="2021" name="Nat. Commun.">
        <title>Genomic analyses provide insights into spinach domestication and the genetic basis of agronomic traits.</title>
        <authorList>
            <person name="Cai X."/>
            <person name="Sun X."/>
            <person name="Xu C."/>
            <person name="Sun H."/>
            <person name="Wang X."/>
            <person name="Ge C."/>
            <person name="Zhang Z."/>
            <person name="Wang Q."/>
            <person name="Fei Z."/>
            <person name="Jiao C."/>
            <person name="Wang Q."/>
        </authorList>
    </citation>
    <scope>NUCLEOTIDE SEQUENCE [LARGE SCALE GENOMIC DNA]</scope>
    <source>
        <strain evidence="2">cv. Varoflay</strain>
    </source>
</reference>
<dbReference type="AlphaFoldDB" id="A0A9R0JI83"/>
<evidence type="ECO:0000259" key="1">
    <source>
        <dbReference type="Pfam" id="PF24869"/>
    </source>
</evidence>
<sequence>MLVNSSSNSWAIIGLSPPKSGRLCGYKKLYILYKNLICNISLTNIKCSSNLGSRIDNIVSCNARRRVRYEDEEDEDDSYGYNEELAILEMYSQSARGEALIVTAMVDDQQAEVLIFKGFSSCLSYKTSPDPSTSVLPKRAIIKLIDRIKGPFDPNNIDYIEKGLTFQTFTSRIAPTNQ</sequence>
<feature type="domain" description="DUF7734" evidence="1">
    <location>
        <begin position="86"/>
        <end position="172"/>
    </location>
</feature>
<dbReference type="Pfam" id="PF24869">
    <property type="entry name" value="DUF7734"/>
    <property type="match status" value="1"/>
</dbReference>
<proteinExistence type="predicted"/>
<organism evidence="2 3">
    <name type="scientific">Spinacia oleracea</name>
    <name type="common">Spinach</name>
    <dbReference type="NCBI Taxonomy" id="3562"/>
    <lineage>
        <taxon>Eukaryota</taxon>
        <taxon>Viridiplantae</taxon>
        <taxon>Streptophyta</taxon>
        <taxon>Embryophyta</taxon>
        <taxon>Tracheophyta</taxon>
        <taxon>Spermatophyta</taxon>
        <taxon>Magnoliopsida</taxon>
        <taxon>eudicotyledons</taxon>
        <taxon>Gunneridae</taxon>
        <taxon>Pentapetalae</taxon>
        <taxon>Caryophyllales</taxon>
        <taxon>Chenopodiaceae</taxon>
        <taxon>Chenopodioideae</taxon>
        <taxon>Anserineae</taxon>
        <taxon>Spinacia</taxon>
    </lineage>
</organism>
<accession>A0A9R0JI83</accession>
<dbReference type="PANTHER" id="PTHR36729">
    <property type="entry name" value="EXPRESSED PROTEIN"/>
    <property type="match status" value="1"/>
</dbReference>
<evidence type="ECO:0000313" key="2">
    <source>
        <dbReference type="Proteomes" id="UP000813463"/>
    </source>
</evidence>
<dbReference type="Proteomes" id="UP000813463">
    <property type="component" value="Chromosome 3"/>
</dbReference>
<evidence type="ECO:0000313" key="3">
    <source>
        <dbReference type="RefSeq" id="XP_021835628.2"/>
    </source>
</evidence>
<reference evidence="3" key="2">
    <citation type="submission" date="2025-08" db="UniProtKB">
        <authorList>
            <consortium name="RefSeq"/>
        </authorList>
    </citation>
    <scope>IDENTIFICATION</scope>
    <source>
        <tissue evidence="3">Leaf</tissue>
    </source>
</reference>